<feature type="region of interest" description="Disordered" evidence="1">
    <location>
        <begin position="256"/>
        <end position="280"/>
    </location>
</feature>
<name>A0A1V6YPY0_PENNA</name>
<comment type="caution">
    <text evidence="4">The sequence shown here is derived from an EMBL/GenBank/DDBJ whole genome shotgun (WGS) entry which is preliminary data.</text>
</comment>
<evidence type="ECO:0000256" key="1">
    <source>
        <dbReference type="SAM" id="MobiDB-lite"/>
    </source>
</evidence>
<evidence type="ECO:0000313" key="4">
    <source>
        <dbReference type="EMBL" id="OQE89388.1"/>
    </source>
</evidence>
<keyword evidence="2" id="KW-1133">Transmembrane helix</keyword>
<keyword evidence="3" id="KW-0732">Signal</keyword>
<protein>
    <recommendedName>
        <fullName evidence="6">Mid2 domain-containing protein</fullName>
    </recommendedName>
</protein>
<organism evidence="4 5">
    <name type="scientific">Penicillium nalgiovense</name>
    <dbReference type="NCBI Taxonomy" id="60175"/>
    <lineage>
        <taxon>Eukaryota</taxon>
        <taxon>Fungi</taxon>
        <taxon>Dikarya</taxon>
        <taxon>Ascomycota</taxon>
        <taxon>Pezizomycotina</taxon>
        <taxon>Eurotiomycetes</taxon>
        <taxon>Eurotiomycetidae</taxon>
        <taxon>Eurotiales</taxon>
        <taxon>Aspergillaceae</taxon>
        <taxon>Penicillium</taxon>
    </lineage>
</organism>
<proteinExistence type="predicted"/>
<keyword evidence="5" id="KW-1185">Reference proteome</keyword>
<evidence type="ECO:0000313" key="5">
    <source>
        <dbReference type="Proteomes" id="UP000191691"/>
    </source>
</evidence>
<dbReference type="AlphaFoldDB" id="A0A1V6YPY0"/>
<dbReference type="OMA" id="CLNVAIQ"/>
<feature type="signal peptide" evidence="3">
    <location>
        <begin position="1"/>
        <end position="18"/>
    </location>
</feature>
<evidence type="ECO:0000256" key="3">
    <source>
        <dbReference type="SAM" id="SignalP"/>
    </source>
</evidence>
<reference evidence="5" key="1">
    <citation type="journal article" date="2017" name="Nat. Microbiol.">
        <title>Global analysis of biosynthetic gene clusters reveals vast potential of secondary metabolite production in Penicillium species.</title>
        <authorList>
            <person name="Nielsen J.C."/>
            <person name="Grijseels S."/>
            <person name="Prigent S."/>
            <person name="Ji B."/>
            <person name="Dainat J."/>
            <person name="Nielsen K.F."/>
            <person name="Frisvad J.C."/>
            <person name="Workman M."/>
            <person name="Nielsen J."/>
        </authorList>
    </citation>
    <scope>NUCLEOTIDE SEQUENCE [LARGE SCALE GENOMIC DNA]</scope>
    <source>
        <strain evidence="5">IBT 13039</strain>
    </source>
</reference>
<sequence>MVLRTLLRLFIFVYLVAANKTCYFPGGDVAIDDVPCFPGDADSPCCSKSSLCLSNGFCYGLSQPYALSRGSCTNKNWPANGACDDKCSDGKQISFKSDFYSNQKPNSLFLVAATERRNSGCALPLYRYIDKKPYYCADSVTVNSTGDTACHAGSPFTLENAELITDKAALANYTSSTSSDTGSNSTSNSNTTLSGDPKKGNDVAVGAGVGVPLGVLLLTALAWALFERRKRLSVQAMVEGLQSQVVETAAYRNMQGQTPVYNPPSELSAYKPPQELETTR</sequence>
<feature type="compositionally biased region" description="Low complexity" evidence="1">
    <location>
        <begin position="174"/>
        <end position="195"/>
    </location>
</feature>
<evidence type="ECO:0008006" key="6">
    <source>
        <dbReference type="Google" id="ProtNLM"/>
    </source>
</evidence>
<keyword evidence="2" id="KW-0472">Membrane</keyword>
<gene>
    <name evidence="4" type="ORF">PENNAL_c0014G02924</name>
</gene>
<feature type="region of interest" description="Disordered" evidence="1">
    <location>
        <begin position="174"/>
        <end position="199"/>
    </location>
</feature>
<keyword evidence="2" id="KW-0812">Transmembrane</keyword>
<dbReference type="EMBL" id="MOOB01000014">
    <property type="protein sequence ID" value="OQE89388.1"/>
    <property type="molecule type" value="Genomic_DNA"/>
</dbReference>
<dbReference type="STRING" id="60175.A0A1V6YPY0"/>
<dbReference type="Proteomes" id="UP000191691">
    <property type="component" value="Unassembled WGS sequence"/>
</dbReference>
<evidence type="ECO:0000256" key="2">
    <source>
        <dbReference type="SAM" id="Phobius"/>
    </source>
</evidence>
<feature type="chain" id="PRO_5012686663" description="Mid2 domain-containing protein" evidence="3">
    <location>
        <begin position="19"/>
        <end position="280"/>
    </location>
</feature>
<feature type="transmembrane region" description="Helical" evidence="2">
    <location>
        <begin position="203"/>
        <end position="226"/>
    </location>
</feature>
<accession>A0A1V6YPY0</accession>